<dbReference type="Proteomes" id="UP000077266">
    <property type="component" value="Unassembled WGS sequence"/>
</dbReference>
<evidence type="ECO:0000313" key="2">
    <source>
        <dbReference type="EMBL" id="KZV92986.1"/>
    </source>
</evidence>
<organism evidence="2 3">
    <name type="scientific">Exidia glandulosa HHB12029</name>
    <dbReference type="NCBI Taxonomy" id="1314781"/>
    <lineage>
        <taxon>Eukaryota</taxon>
        <taxon>Fungi</taxon>
        <taxon>Dikarya</taxon>
        <taxon>Basidiomycota</taxon>
        <taxon>Agaricomycotina</taxon>
        <taxon>Agaricomycetes</taxon>
        <taxon>Auriculariales</taxon>
        <taxon>Exidiaceae</taxon>
        <taxon>Exidia</taxon>
    </lineage>
</organism>
<dbReference type="AlphaFoldDB" id="A0A165I6Y3"/>
<accession>A0A165I6Y3</accession>
<keyword evidence="3" id="KW-1185">Reference proteome</keyword>
<gene>
    <name evidence="2" type="ORF">EXIGLDRAFT_58501</name>
</gene>
<protein>
    <submittedName>
        <fullName evidence="2">Uncharacterized protein</fullName>
    </submittedName>
</protein>
<dbReference type="InParanoid" id="A0A165I6Y3"/>
<evidence type="ECO:0000256" key="1">
    <source>
        <dbReference type="SAM" id="MobiDB-lite"/>
    </source>
</evidence>
<feature type="region of interest" description="Disordered" evidence="1">
    <location>
        <begin position="150"/>
        <end position="169"/>
    </location>
</feature>
<evidence type="ECO:0000313" key="3">
    <source>
        <dbReference type="Proteomes" id="UP000077266"/>
    </source>
</evidence>
<reference evidence="2 3" key="1">
    <citation type="journal article" date="2016" name="Mol. Biol. Evol.">
        <title>Comparative Genomics of Early-Diverging Mushroom-Forming Fungi Provides Insights into the Origins of Lignocellulose Decay Capabilities.</title>
        <authorList>
            <person name="Nagy L.G."/>
            <person name="Riley R."/>
            <person name="Tritt A."/>
            <person name="Adam C."/>
            <person name="Daum C."/>
            <person name="Floudas D."/>
            <person name="Sun H."/>
            <person name="Yadav J.S."/>
            <person name="Pangilinan J."/>
            <person name="Larsson K.H."/>
            <person name="Matsuura K."/>
            <person name="Barry K."/>
            <person name="Labutti K."/>
            <person name="Kuo R."/>
            <person name="Ohm R.A."/>
            <person name="Bhattacharya S.S."/>
            <person name="Shirouzu T."/>
            <person name="Yoshinaga Y."/>
            <person name="Martin F.M."/>
            <person name="Grigoriev I.V."/>
            <person name="Hibbett D.S."/>
        </authorList>
    </citation>
    <scope>NUCLEOTIDE SEQUENCE [LARGE SCALE GENOMIC DNA]</scope>
    <source>
        <strain evidence="2 3">HHB12029</strain>
    </source>
</reference>
<feature type="region of interest" description="Disordered" evidence="1">
    <location>
        <begin position="1"/>
        <end position="24"/>
    </location>
</feature>
<sequence>MFAAPRKRRLRRPHRPRLPPPNDDLAAADTVIKEILLNANGKTGCFEILGDSQHDSCSPPCVRLATTSPSEDTCVLFTIRPTISQLRRLPRSRRLLLLRRTSSLLRPARVRPTSLFPGVVGALFPSPSLSFARPRRMSLCPRHSRRFLPPSPPSSVHPLLPRCSRPPRV</sequence>
<name>A0A165I6Y3_EXIGL</name>
<dbReference type="EMBL" id="KV425998">
    <property type="protein sequence ID" value="KZV92986.1"/>
    <property type="molecule type" value="Genomic_DNA"/>
</dbReference>
<feature type="compositionally biased region" description="Basic residues" evidence="1">
    <location>
        <begin position="1"/>
        <end position="17"/>
    </location>
</feature>
<proteinExistence type="predicted"/>